<evidence type="ECO:0000313" key="1">
    <source>
        <dbReference type="EMBL" id="EFB16496.1"/>
    </source>
</evidence>
<dbReference type="eggNOG" id="KOG3090">
    <property type="taxonomic scope" value="Eukaryota"/>
</dbReference>
<reference evidence="1" key="1">
    <citation type="journal article" date="2010" name="Nature">
        <title>The sequence and de novo assembly of the giant panda genome.</title>
        <authorList>
            <person name="Li R."/>
            <person name="Fan W."/>
            <person name="Tian G."/>
            <person name="Zhu H."/>
            <person name="He L."/>
            <person name="Cai J."/>
            <person name="Huang Q."/>
            <person name="Cai Q."/>
            <person name="Li B."/>
            <person name="Bai Y."/>
            <person name="Zhang Z."/>
            <person name="Zhang Y."/>
            <person name="Wang W."/>
            <person name="Li J."/>
            <person name="Wei F."/>
            <person name="Li H."/>
            <person name="Jian M."/>
            <person name="Li J."/>
            <person name="Zhang Z."/>
            <person name="Nielsen R."/>
            <person name="Li D."/>
            <person name="Gu W."/>
            <person name="Yang Z."/>
            <person name="Xuan Z."/>
            <person name="Ryder O.A."/>
            <person name="Leung F.C."/>
            <person name="Zhou Y."/>
            <person name="Cao J."/>
            <person name="Sun X."/>
            <person name="Fu Y."/>
            <person name="Fang X."/>
            <person name="Guo X."/>
            <person name="Wang B."/>
            <person name="Hou R."/>
            <person name="Shen F."/>
            <person name="Mu B."/>
            <person name="Ni P."/>
            <person name="Lin R."/>
            <person name="Qian W."/>
            <person name="Wang G."/>
            <person name="Yu C."/>
            <person name="Nie W."/>
            <person name="Wang J."/>
            <person name="Wu Z."/>
            <person name="Liang H."/>
            <person name="Min J."/>
            <person name="Wu Q."/>
            <person name="Cheng S."/>
            <person name="Ruan J."/>
            <person name="Wang M."/>
            <person name="Shi Z."/>
            <person name="Wen M."/>
            <person name="Liu B."/>
            <person name="Ren X."/>
            <person name="Zheng H."/>
            <person name="Dong D."/>
            <person name="Cook K."/>
            <person name="Shan G."/>
            <person name="Zhang H."/>
            <person name="Kosiol C."/>
            <person name="Xie X."/>
            <person name="Lu Z."/>
            <person name="Zheng H."/>
            <person name="Li Y."/>
            <person name="Steiner C.C."/>
            <person name="Lam T.T."/>
            <person name="Lin S."/>
            <person name="Zhang Q."/>
            <person name="Li G."/>
            <person name="Tian J."/>
            <person name="Gong T."/>
            <person name="Liu H."/>
            <person name="Zhang D."/>
            <person name="Fang L."/>
            <person name="Ye C."/>
            <person name="Zhang J."/>
            <person name="Hu W."/>
            <person name="Xu A."/>
            <person name="Ren Y."/>
            <person name="Zhang G."/>
            <person name="Bruford M.W."/>
            <person name="Li Q."/>
            <person name="Ma L."/>
            <person name="Guo Y."/>
            <person name="An N."/>
            <person name="Hu Y."/>
            <person name="Zheng Y."/>
            <person name="Shi Y."/>
            <person name="Li Z."/>
            <person name="Liu Q."/>
            <person name="Chen Y."/>
            <person name="Zhao J."/>
            <person name="Qu N."/>
            <person name="Zhao S."/>
            <person name="Tian F."/>
            <person name="Wang X."/>
            <person name="Wang H."/>
            <person name="Xu L."/>
            <person name="Liu X."/>
            <person name="Vinar T."/>
            <person name="Wang Y."/>
            <person name="Lam T.W."/>
            <person name="Yiu S.M."/>
            <person name="Liu S."/>
            <person name="Zhang H."/>
            <person name="Li D."/>
            <person name="Huang Y."/>
            <person name="Wang X."/>
            <person name="Yang G."/>
            <person name="Jiang Z."/>
            <person name="Wang J."/>
            <person name="Qin N."/>
            <person name="Li L."/>
            <person name="Li J."/>
            <person name="Bolund L."/>
            <person name="Kristiansen K."/>
            <person name="Wong G.K."/>
            <person name="Olson M."/>
            <person name="Zhang X."/>
            <person name="Li S."/>
            <person name="Yang H."/>
            <person name="Wang J."/>
            <person name="Wang J."/>
        </authorList>
    </citation>
    <scope>NUCLEOTIDE SEQUENCE [LARGE SCALE GENOMIC DNA]</scope>
</reference>
<dbReference type="InParanoid" id="D2HJU1"/>
<feature type="non-terminal residue" evidence="1">
    <location>
        <position position="1"/>
    </location>
</feature>
<protein>
    <submittedName>
        <fullName evidence="1">Uncharacterized protein</fullName>
    </submittedName>
</protein>
<gene>
    <name evidence="1" type="ORF">PANDA_011596</name>
</gene>
<dbReference type="EMBL" id="GL192924">
    <property type="protein sequence ID" value="EFB16496.1"/>
    <property type="molecule type" value="Genomic_DNA"/>
</dbReference>
<dbReference type="OMA" id="WAAQNIF"/>
<feature type="non-terminal residue" evidence="1">
    <location>
        <position position="65"/>
    </location>
</feature>
<dbReference type="AlphaFoldDB" id="D2HJU1"/>
<sequence length="65" mass="7232">PAHLGEALSKNPGYIKLHKIWAAQNIFKMIATSQNHVYLTADNLVLILQDESFARGNDSLIKGKK</sequence>
<name>D2HJU1_AILME</name>
<organism evidence="1">
    <name type="scientific">Ailuropoda melanoleuca</name>
    <name type="common">Giant panda</name>
    <dbReference type="NCBI Taxonomy" id="9646"/>
    <lineage>
        <taxon>Eukaryota</taxon>
        <taxon>Metazoa</taxon>
        <taxon>Chordata</taxon>
        <taxon>Craniata</taxon>
        <taxon>Vertebrata</taxon>
        <taxon>Euteleostomi</taxon>
        <taxon>Mammalia</taxon>
        <taxon>Eutheria</taxon>
        <taxon>Laurasiatheria</taxon>
        <taxon>Carnivora</taxon>
        <taxon>Caniformia</taxon>
        <taxon>Ursidae</taxon>
        <taxon>Ailuropoda</taxon>
    </lineage>
</organism>
<dbReference type="STRING" id="9646.ENSAMEP00000020916"/>
<accession>D2HJU1</accession>
<dbReference type="HOGENOM" id="CLU_2855407_0_0_1"/>
<proteinExistence type="predicted"/>